<feature type="transmembrane region" description="Helical" evidence="10">
    <location>
        <begin position="183"/>
        <end position="202"/>
    </location>
</feature>
<dbReference type="PRINTS" id="PR00344">
    <property type="entry name" value="BCTRLSENSOR"/>
</dbReference>
<dbReference type="RefSeq" id="WP_058583527.1">
    <property type="nucleotide sequence ID" value="NZ_LOPU01000040.1"/>
</dbReference>
<dbReference type="EMBL" id="LOPU01000040">
    <property type="protein sequence ID" value="KTG07696.1"/>
    <property type="molecule type" value="Genomic_DNA"/>
</dbReference>
<proteinExistence type="predicted"/>
<feature type="transmembrane region" description="Helical" evidence="10">
    <location>
        <begin position="104"/>
        <end position="127"/>
    </location>
</feature>
<keyword evidence="5" id="KW-0597">Phosphoprotein</keyword>
<dbReference type="SUPFAM" id="SSF47384">
    <property type="entry name" value="Homodimeric domain of signal transducing histidine kinase"/>
    <property type="match status" value="1"/>
</dbReference>
<keyword evidence="10" id="KW-0812">Transmembrane</keyword>
<keyword evidence="4" id="KW-1003">Cell membrane</keyword>
<dbReference type="GO" id="GO:0005886">
    <property type="term" value="C:plasma membrane"/>
    <property type="evidence" value="ECO:0007669"/>
    <property type="project" value="UniProtKB-SubCell"/>
</dbReference>
<dbReference type="GO" id="GO:0000155">
    <property type="term" value="F:phosphorelay sensor kinase activity"/>
    <property type="evidence" value="ECO:0007669"/>
    <property type="project" value="InterPro"/>
</dbReference>
<dbReference type="InterPro" id="IPR031621">
    <property type="entry name" value="HisKA_7TM"/>
</dbReference>
<sequence length="566" mass="61719">MGWQFTLLALPTLTAMLISVLLGGYSVQLMKEKGTTPLLKLFFVVNLGLVTWTLFSTLKLLQTDPATKLLFYRMLYFGIAPLGALALMFVLVHTDRVSELRPSLVVGLLAVPAAYLVILFTNPYGLAVESTRIVERGGLVILRVETGPAHLVLELLYNALVSIVAIGLILSEALRLGQKYIPQALLVTVGVAAPFVFVGLSVNQVPPFASDSVNFVPVSAGITSLTLGLAIARYHFLDLPPIAYTTAMEASPDGVLVVDAEKRIIHANERGTELLNQFDAGLGDALADVHTSFDVESQSDEIVHVDAGRSRYLSVRSQVLERQDRAIGWVIVLRDVTELHEQQQQILERNEKLTLLNEILRHDIRNDMMAVLGNARLVQETTDDEMATERLETIVRNGEHATELTESVQALMSTMVADENTTRPTPLIGVLTAEVSSVQSSSRSVEVDVTDDIPDVEVVADDLLGTVFRNLLTNAVRHNRRGDPVVTVSVETRADEVIVRVSDNGPGVPDERKDDIFGRGERGLESPGSGLGLYLVDTVVRNYGGDVRVEDNDPTGATFVVCLPRA</sequence>
<dbReference type="SUPFAM" id="SSF55874">
    <property type="entry name" value="ATPase domain of HSP90 chaperone/DNA topoisomerase II/histidine kinase"/>
    <property type="match status" value="1"/>
</dbReference>
<dbReference type="InterPro" id="IPR000014">
    <property type="entry name" value="PAS"/>
</dbReference>
<dbReference type="Gene3D" id="1.10.287.130">
    <property type="match status" value="1"/>
</dbReference>
<dbReference type="PANTHER" id="PTHR44936:SF10">
    <property type="entry name" value="SENSOR PROTEIN RSTB"/>
    <property type="match status" value="1"/>
</dbReference>
<dbReference type="STRING" id="1514971.AUR64_02320"/>
<evidence type="ECO:0000256" key="4">
    <source>
        <dbReference type="ARBA" id="ARBA00022475"/>
    </source>
</evidence>
<dbReference type="PANTHER" id="PTHR44936">
    <property type="entry name" value="SENSOR PROTEIN CREC"/>
    <property type="match status" value="1"/>
</dbReference>
<evidence type="ECO:0000313" key="13">
    <source>
        <dbReference type="Proteomes" id="UP000054387"/>
    </source>
</evidence>
<dbReference type="Gene3D" id="3.30.565.10">
    <property type="entry name" value="Histidine kinase-like ATPase, C-terminal domain"/>
    <property type="match status" value="1"/>
</dbReference>
<dbReference type="OrthoDB" id="3369at2157"/>
<comment type="subcellular location">
    <subcellularLocation>
        <location evidence="2">Cell membrane</location>
        <topology evidence="2">Multi-pass membrane protein</topology>
    </subcellularLocation>
</comment>
<feature type="transmembrane region" description="Helical" evidence="10">
    <location>
        <begin position="6"/>
        <end position="26"/>
    </location>
</feature>
<evidence type="ECO:0000256" key="9">
    <source>
        <dbReference type="ARBA" id="ARBA00022840"/>
    </source>
</evidence>
<evidence type="ECO:0000256" key="5">
    <source>
        <dbReference type="ARBA" id="ARBA00022553"/>
    </source>
</evidence>
<feature type="transmembrane region" description="Helical" evidence="10">
    <location>
        <begin position="214"/>
        <end position="232"/>
    </location>
</feature>
<name>A0A0W1R2J8_9EURY</name>
<reference evidence="12 13" key="1">
    <citation type="submission" date="2015-12" db="EMBL/GenBank/DDBJ databases">
        <title>Haloprofundus marisrubri gen. nov., sp. nov., an extremely halophilic archaeon isolated from the Discovery deep brine-seawater interface in the Red Sea.</title>
        <authorList>
            <person name="Zhang G."/>
            <person name="Stingl U."/>
            <person name="Rashid M."/>
        </authorList>
    </citation>
    <scope>NUCLEOTIDE SEQUENCE [LARGE SCALE GENOMIC DNA]</scope>
    <source>
        <strain evidence="12 13">SB9</strain>
    </source>
</reference>
<dbReference type="InterPro" id="IPR035965">
    <property type="entry name" value="PAS-like_dom_sf"/>
</dbReference>
<evidence type="ECO:0000256" key="7">
    <source>
        <dbReference type="ARBA" id="ARBA00022741"/>
    </source>
</evidence>
<keyword evidence="10" id="KW-0472">Membrane</keyword>
<dbReference type="EC" id="2.7.13.3" evidence="3"/>
<keyword evidence="10" id="KW-1133">Transmembrane helix</keyword>
<dbReference type="InterPro" id="IPR005467">
    <property type="entry name" value="His_kinase_dom"/>
</dbReference>
<evidence type="ECO:0000256" key="6">
    <source>
        <dbReference type="ARBA" id="ARBA00022679"/>
    </source>
</evidence>
<dbReference type="InterPro" id="IPR003661">
    <property type="entry name" value="HisK_dim/P_dom"/>
</dbReference>
<evidence type="ECO:0000256" key="2">
    <source>
        <dbReference type="ARBA" id="ARBA00004651"/>
    </source>
</evidence>
<dbReference type="AlphaFoldDB" id="A0A0W1R2J8"/>
<feature type="domain" description="Histidine kinase" evidence="11">
    <location>
        <begin position="359"/>
        <end position="566"/>
    </location>
</feature>
<feature type="transmembrane region" description="Helical" evidence="10">
    <location>
        <begin position="147"/>
        <end position="171"/>
    </location>
</feature>
<evidence type="ECO:0000256" key="1">
    <source>
        <dbReference type="ARBA" id="ARBA00000085"/>
    </source>
</evidence>
<comment type="catalytic activity">
    <reaction evidence="1">
        <text>ATP + protein L-histidine = ADP + protein N-phospho-L-histidine.</text>
        <dbReference type="EC" id="2.7.13.3"/>
    </reaction>
</comment>
<accession>A0A0W1R2J8</accession>
<keyword evidence="8 12" id="KW-0418">Kinase</keyword>
<evidence type="ECO:0000313" key="12">
    <source>
        <dbReference type="EMBL" id="KTG07696.1"/>
    </source>
</evidence>
<keyword evidence="7" id="KW-0547">Nucleotide-binding</keyword>
<gene>
    <name evidence="12" type="ORF">AUR64_02320</name>
</gene>
<evidence type="ECO:0000256" key="10">
    <source>
        <dbReference type="SAM" id="Phobius"/>
    </source>
</evidence>
<organism evidence="12 13">
    <name type="scientific">Haloprofundus marisrubri</name>
    <dbReference type="NCBI Taxonomy" id="1514971"/>
    <lineage>
        <taxon>Archaea</taxon>
        <taxon>Methanobacteriati</taxon>
        <taxon>Methanobacteriota</taxon>
        <taxon>Stenosarchaea group</taxon>
        <taxon>Halobacteria</taxon>
        <taxon>Halobacteriales</taxon>
        <taxon>Haloferacaceae</taxon>
        <taxon>Haloprofundus</taxon>
    </lineage>
</organism>
<dbReference type="SUPFAM" id="SSF55785">
    <property type="entry name" value="PYP-like sensor domain (PAS domain)"/>
    <property type="match status" value="1"/>
</dbReference>
<feature type="transmembrane region" description="Helical" evidence="10">
    <location>
        <begin position="70"/>
        <end position="92"/>
    </location>
</feature>
<comment type="caution">
    <text evidence="12">The sequence shown here is derived from an EMBL/GenBank/DDBJ whole genome shotgun (WGS) entry which is preliminary data.</text>
</comment>
<dbReference type="Pfam" id="PF00512">
    <property type="entry name" value="HisKA"/>
    <property type="match status" value="1"/>
</dbReference>
<dbReference type="SMART" id="SM00387">
    <property type="entry name" value="HATPase_c"/>
    <property type="match status" value="1"/>
</dbReference>
<feature type="transmembrane region" description="Helical" evidence="10">
    <location>
        <begin position="38"/>
        <end position="58"/>
    </location>
</feature>
<dbReference type="Pfam" id="PF13188">
    <property type="entry name" value="PAS_8"/>
    <property type="match status" value="1"/>
</dbReference>
<protein>
    <recommendedName>
        <fullName evidence="3">histidine kinase</fullName>
        <ecNumber evidence="3">2.7.13.3</ecNumber>
    </recommendedName>
</protein>
<dbReference type="InterPro" id="IPR004358">
    <property type="entry name" value="Sig_transdc_His_kin-like_C"/>
</dbReference>
<dbReference type="PROSITE" id="PS50109">
    <property type="entry name" value="HIS_KIN"/>
    <property type="match status" value="1"/>
</dbReference>
<dbReference type="InterPro" id="IPR036097">
    <property type="entry name" value="HisK_dim/P_sf"/>
</dbReference>
<keyword evidence="9" id="KW-0067">ATP-binding</keyword>
<dbReference type="InterPro" id="IPR003594">
    <property type="entry name" value="HATPase_dom"/>
</dbReference>
<dbReference type="InterPro" id="IPR036890">
    <property type="entry name" value="HATPase_C_sf"/>
</dbReference>
<dbReference type="GO" id="GO:0005524">
    <property type="term" value="F:ATP binding"/>
    <property type="evidence" value="ECO:0007669"/>
    <property type="project" value="UniProtKB-KW"/>
</dbReference>
<evidence type="ECO:0000256" key="8">
    <source>
        <dbReference type="ARBA" id="ARBA00022777"/>
    </source>
</evidence>
<evidence type="ECO:0000256" key="3">
    <source>
        <dbReference type="ARBA" id="ARBA00012438"/>
    </source>
</evidence>
<dbReference type="InterPro" id="IPR050980">
    <property type="entry name" value="2C_sensor_his_kinase"/>
</dbReference>
<dbReference type="Gene3D" id="3.30.450.20">
    <property type="entry name" value="PAS domain"/>
    <property type="match status" value="1"/>
</dbReference>
<dbReference type="Pfam" id="PF16927">
    <property type="entry name" value="HisKA_7TM"/>
    <property type="match status" value="1"/>
</dbReference>
<keyword evidence="13" id="KW-1185">Reference proteome</keyword>
<evidence type="ECO:0000259" key="11">
    <source>
        <dbReference type="PROSITE" id="PS50109"/>
    </source>
</evidence>
<dbReference type="Proteomes" id="UP000054387">
    <property type="component" value="Unassembled WGS sequence"/>
</dbReference>
<dbReference type="CDD" id="cd00082">
    <property type="entry name" value="HisKA"/>
    <property type="match status" value="1"/>
</dbReference>
<dbReference type="Pfam" id="PF02518">
    <property type="entry name" value="HATPase_c"/>
    <property type="match status" value="1"/>
</dbReference>
<keyword evidence="6" id="KW-0808">Transferase</keyword>